<reference evidence="8 9" key="1">
    <citation type="submission" date="2013-11" db="EMBL/GenBank/DDBJ databases">
        <title>The Damaraland mole rat (Fukomys damarensis) genome and evolution of African mole rats.</title>
        <authorList>
            <person name="Gladyshev V.N."/>
            <person name="Fang X."/>
        </authorList>
    </citation>
    <scope>NUCLEOTIDE SEQUENCE [LARGE SCALE GENOMIC DNA]</scope>
    <source>
        <tissue evidence="8">Liver</tissue>
    </source>
</reference>
<gene>
    <name evidence="8" type="ORF">H920_02344</name>
</gene>
<dbReference type="InterPro" id="IPR001309">
    <property type="entry name" value="Pept_C14_p20"/>
</dbReference>
<dbReference type="InterPro" id="IPR011029">
    <property type="entry name" value="DEATH-like_dom_sf"/>
</dbReference>
<dbReference type="eggNOG" id="KOG3573">
    <property type="taxonomic scope" value="Eukaryota"/>
</dbReference>
<evidence type="ECO:0000313" key="8">
    <source>
        <dbReference type="EMBL" id="KFO36249.1"/>
    </source>
</evidence>
<dbReference type="InterPro" id="IPR001875">
    <property type="entry name" value="DED_dom"/>
</dbReference>
<evidence type="ECO:0000259" key="6">
    <source>
        <dbReference type="PROSITE" id="PS50168"/>
    </source>
</evidence>
<dbReference type="SUPFAM" id="SSF47986">
    <property type="entry name" value="DEATH domain"/>
    <property type="match status" value="2"/>
</dbReference>
<dbReference type="GO" id="GO:0005737">
    <property type="term" value="C:cytoplasm"/>
    <property type="evidence" value="ECO:0007669"/>
    <property type="project" value="UniProtKB-ARBA"/>
</dbReference>
<protein>
    <recommendedName>
        <fullName evidence="5">CASP8 and FADD-like apoptosis regulator</fullName>
    </recommendedName>
</protein>
<dbReference type="PROSITE" id="PS50208">
    <property type="entry name" value="CASPASE_P20"/>
    <property type="match status" value="1"/>
</dbReference>
<evidence type="ECO:0000256" key="2">
    <source>
        <dbReference type="ARBA" id="ARBA00022703"/>
    </source>
</evidence>
<evidence type="ECO:0000256" key="4">
    <source>
        <dbReference type="ARBA" id="ARBA00057217"/>
    </source>
</evidence>
<proteinExistence type="inferred from homology"/>
<dbReference type="AlphaFoldDB" id="A0A091DVW2"/>
<keyword evidence="9" id="KW-1185">Reference proteome</keyword>
<dbReference type="Gene3D" id="3.40.50.1460">
    <property type="match status" value="1"/>
</dbReference>
<feature type="domain" description="DED" evidence="6">
    <location>
        <begin position="3"/>
        <end position="75"/>
    </location>
</feature>
<organism evidence="8 9">
    <name type="scientific">Fukomys damarensis</name>
    <name type="common">Damaraland mole rat</name>
    <name type="synonym">Cryptomys damarensis</name>
    <dbReference type="NCBI Taxonomy" id="885580"/>
    <lineage>
        <taxon>Eukaryota</taxon>
        <taxon>Metazoa</taxon>
        <taxon>Chordata</taxon>
        <taxon>Craniata</taxon>
        <taxon>Vertebrata</taxon>
        <taxon>Euteleostomi</taxon>
        <taxon>Mammalia</taxon>
        <taxon>Eutheria</taxon>
        <taxon>Euarchontoglires</taxon>
        <taxon>Glires</taxon>
        <taxon>Rodentia</taxon>
        <taxon>Hystricomorpha</taxon>
        <taxon>Bathyergidae</taxon>
        <taxon>Fukomys</taxon>
    </lineage>
</organism>
<evidence type="ECO:0000256" key="3">
    <source>
        <dbReference type="ARBA" id="ARBA00022737"/>
    </source>
</evidence>
<dbReference type="Pfam" id="PF00656">
    <property type="entry name" value="Peptidase_C14"/>
    <property type="match status" value="1"/>
</dbReference>
<dbReference type="InterPro" id="IPR029030">
    <property type="entry name" value="Caspase-like_dom_sf"/>
</dbReference>
<dbReference type="CDD" id="cd08340">
    <property type="entry name" value="DED_c-FLIP_r2"/>
    <property type="match status" value="1"/>
</dbReference>
<dbReference type="Pfam" id="PF01335">
    <property type="entry name" value="DED"/>
    <property type="match status" value="2"/>
</dbReference>
<keyword evidence="2" id="KW-0053">Apoptosis</keyword>
<dbReference type="PANTHER" id="PTHR48169:SF3">
    <property type="entry name" value="CASP8 AND FADD LIKE APOPTOSIS REGULATOR"/>
    <property type="match status" value="1"/>
</dbReference>
<sequence>MALPAELIHRVEEALDEEEKEVLAFLCRDVAEDLVPHDARDLLATLSERGQLSSLGLAELLYRVRRFDLLKRVLRMDRAALEAHLCRHPGLVSDYRVLMMEIGEDLDKSDMSALTFLMRDYTGRGKTAKDKSFLDLVIELEKLNLVASDQLDLLEKCLKNIHRLDLKKKIEMYKQSEPMKMSVQESGAFSPQRTPLERYRMQSRPLGTCLIIDCVGNAAEVLRDAFSSLGFEVQCFLYLAVSDVAQVLRQVASSPQHREQDSFVCVLVSRGDPCSVFGVDRAHSGLPLEQVRALFTGDACPPLVGKPKLFFIQSYVVSEAGPGTSSLLEEDGPAVTSVESRGVRPPPPTLHQEADVLWSQCVAHACLLEQPGTVPSVYLQGLSQQLLQDRKCPLLDLLVRLNHTVYDWNSKVPSQQRYSLSLQHTLRKTLVLSSA</sequence>
<dbReference type="PROSITE" id="PS50168">
    <property type="entry name" value="DED"/>
    <property type="match status" value="2"/>
</dbReference>
<comment type="function">
    <text evidence="4">Apoptosis regulator protein which may function as a crucial link between cell survival and cell death pathways in mammalian cells. Acts as an inhibitor of TNFRSF6 mediated apoptosis. A proteolytic fragment (p43) is likely retained in the death-inducing signaling complex (DISC) thereby blocking further recruitment and processing of caspase-8 at the complex. Full length and shorter isoforms have been shown either to induce apoptosis or to reduce TNFRSF-triggered apoptosis. Lacks enzymatic (caspase) activity.</text>
</comment>
<dbReference type="SMART" id="SM00031">
    <property type="entry name" value="DED"/>
    <property type="match status" value="2"/>
</dbReference>
<keyword evidence="3" id="KW-0677">Repeat</keyword>
<dbReference type="Gene3D" id="1.10.533.10">
    <property type="entry name" value="Death Domain, Fas"/>
    <property type="match status" value="2"/>
</dbReference>
<dbReference type="GO" id="GO:2001237">
    <property type="term" value="P:negative regulation of extrinsic apoptotic signaling pathway"/>
    <property type="evidence" value="ECO:0007669"/>
    <property type="project" value="UniProtKB-ARBA"/>
</dbReference>
<dbReference type="GO" id="GO:0008047">
    <property type="term" value="F:enzyme activator activity"/>
    <property type="evidence" value="ECO:0007669"/>
    <property type="project" value="UniProtKB-ARBA"/>
</dbReference>
<dbReference type="GO" id="GO:0006508">
    <property type="term" value="P:proteolysis"/>
    <property type="evidence" value="ECO:0007669"/>
    <property type="project" value="InterPro"/>
</dbReference>
<evidence type="ECO:0000256" key="1">
    <source>
        <dbReference type="ARBA" id="ARBA00010134"/>
    </source>
</evidence>
<name>A0A091DVW2_FUKDA</name>
<comment type="similarity">
    <text evidence="1">Belongs to the peptidase C14A family.</text>
</comment>
<dbReference type="InterPro" id="IPR011600">
    <property type="entry name" value="Pept_C14_caspase"/>
</dbReference>
<dbReference type="OMA" id="MPQHRDY"/>
<accession>A0A091DVW2</accession>
<dbReference type="SUPFAM" id="SSF52129">
    <property type="entry name" value="Caspase-like"/>
    <property type="match status" value="1"/>
</dbReference>
<feature type="domain" description="DED" evidence="6">
    <location>
        <begin position="94"/>
        <end position="172"/>
    </location>
</feature>
<feature type="domain" description="Caspase family p20" evidence="7">
    <location>
        <begin position="219"/>
        <end position="314"/>
    </location>
</feature>
<dbReference type="FunFam" id="1.10.533.10:FF:000020">
    <property type="entry name" value="CASP8 and FADD like apoptosis regulator"/>
    <property type="match status" value="1"/>
</dbReference>
<dbReference type="GO" id="GO:0004197">
    <property type="term" value="F:cysteine-type endopeptidase activity"/>
    <property type="evidence" value="ECO:0007669"/>
    <property type="project" value="InterPro"/>
</dbReference>
<dbReference type="GO" id="GO:0006915">
    <property type="term" value="P:apoptotic process"/>
    <property type="evidence" value="ECO:0007669"/>
    <property type="project" value="UniProtKB-KW"/>
</dbReference>
<evidence type="ECO:0000256" key="5">
    <source>
        <dbReference type="ARBA" id="ARBA00074066"/>
    </source>
</evidence>
<dbReference type="EMBL" id="KN121519">
    <property type="protein sequence ID" value="KFO36249.1"/>
    <property type="molecule type" value="Genomic_DNA"/>
</dbReference>
<dbReference type="SMART" id="SM00115">
    <property type="entry name" value="CASc"/>
    <property type="match status" value="1"/>
</dbReference>
<dbReference type="Proteomes" id="UP000028990">
    <property type="component" value="Unassembled WGS sequence"/>
</dbReference>
<dbReference type="PANTHER" id="PTHR48169">
    <property type="entry name" value="DED DOMAIN-CONTAINING PROTEIN"/>
    <property type="match status" value="1"/>
</dbReference>
<dbReference type="PRINTS" id="PR00376">
    <property type="entry name" value="IL1BCENZYME"/>
</dbReference>
<dbReference type="FunFam" id="1.10.533.10:FF:000016">
    <property type="entry name" value="CASP8 and FADD-like apoptosis regulator"/>
    <property type="match status" value="1"/>
</dbReference>
<evidence type="ECO:0000259" key="7">
    <source>
        <dbReference type="PROSITE" id="PS50208"/>
    </source>
</evidence>
<dbReference type="InterPro" id="IPR015917">
    <property type="entry name" value="Pept_C14A"/>
</dbReference>
<evidence type="ECO:0000313" key="9">
    <source>
        <dbReference type="Proteomes" id="UP000028990"/>
    </source>
</evidence>
<dbReference type="STRING" id="885580.ENSFDAP00000008324"/>
<dbReference type="GO" id="GO:0060544">
    <property type="term" value="P:regulation of necroptotic process"/>
    <property type="evidence" value="ECO:0007669"/>
    <property type="project" value="UniProtKB-ARBA"/>
</dbReference>